<protein>
    <submittedName>
        <fullName evidence="1">Uncharacterized protein</fullName>
    </submittedName>
</protein>
<dbReference type="EMBL" id="GBRH01283498">
    <property type="protein sequence ID" value="JAD14397.1"/>
    <property type="molecule type" value="Transcribed_RNA"/>
</dbReference>
<accession>A0A0A8XRP2</accession>
<sequence>MKTSTETNKNEVINRIPSMQLGTRLTLMFRSRDYMKPVSQSRTLKISTCYTISDGHRLIPINYIQHRVTSCSEGAVIR</sequence>
<organism evidence="1">
    <name type="scientific">Arundo donax</name>
    <name type="common">Giant reed</name>
    <name type="synonym">Donax arundinaceus</name>
    <dbReference type="NCBI Taxonomy" id="35708"/>
    <lineage>
        <taxon>Eukaryota</taxon>
        <taxon>Viridiplantae</taxon>
        <taxon>Streptophyta</taxon>
        <taxon>Embryophyta</taxon>
        <taxon>Tracheophyta</taxon>
        <taxon>Spermatophyta</taxon>
        <taxon>Magnoliopsida</taxon>
        <taxon>Liliopsida</taxon>
        <taxon>Poales</taxon>
        <taxon>Poaceae</taxon>
        <taxon>PACMAD clade</taxon>
        <taxon>Arundinoideae</taxon>
        <taxon>Arundineae</taxon>
        <taxon>Arundo</taxon>
    </lineage>
</organism>
<reference evidence="1" key="2">
    <citation type="journal article" date="2015" name="Data Brief">
        <title>Shoot transcriptome of the giant reed, Arundo donax.</title>
        <authorList>
            <person name="Barrero R.A."/>
            <person name="Guerrero F.D."/>
            <person name="Moolhuijzen P."/>
            <person name="Goolsby J.A."/>
            <person name="Tidwell J."/>
            <person name="Bellgard S.E."/>
            <person name="Bellgard M.I."/>
        </authorList>
    </citation>
    <scope>NUCLEOTIDE SEQUENCE</scope>
    <source>
        <tissue evidence="1">Shoot tissue taken approximately 20 cm above the soil surface</tissue>
    </source>
</reference>
<reference evidence="1" key="1">
    <citation type="submission" date="2014-09" db="EMBL/GenBank/DDBJ databases">
        <authorList>
            <person name="Magalhaes I.L.F."/>
            <person name="Oliveira U."/>
            <person name="Santos F.R."/>
            <person name="Vidigal T.H.D.A."/>
            <person name="Brescovit A.D."/>
            <person name="Santos A.J."/>
        </authorList>
    </citation>
    <scope>NUCLEOTIDE SEQUENCE</scope>
    <source>
        <tissue evidence="1">Shoot tissue taken approximately 20 cm above the soil surface</tissue>
    </source>
</reference>
<name>A0A0A8XRP2_ARUDO</name>
<dbReference type="AlphaFoldDB" id="A0A0A8XRP2"/>
<proteinExistence type="predicted"/>
<evidence type="ECO:0000313" key="1">
    <source>
        <dbReference type="EMBL" id="JAD14397.1"/>
    </source>
</evidence>